<gene>
    <name evidence="2" type="ORF">CYY_003584</name>
</gene>
<feature type="region of interest" description="Disordered" evidence="1">
    <location>
        <begin position="268"/>
        <end position="408"/>
    </location>
</feature>
<dbReference type="OrthoDB" id="60092at2759"/>
<dbReference type="GO" id="GO:0071479">
    <property type="term" value="P:cellular response to ionizing radiation"/>
    <property type="evidence" value="ECO:0007669"/>
    <property type="project" value="TreeGrafter"/>
</dbReference>
<evidence type="ECO:0000256" key="1">
    <source>
        <dbReference type="SAM" id="MobiDB-lite"/>
    </source>
</evidence>
<reference evidence="2" key="1">
    <citation type="submission" date="2020-01" db="EMBL/GenBank/DDBJ databases">
        <title>Development of genomics and gene disruption for Polysphondylium violaceum indicates a role for the polyketide synthase stlB in stalk morphogenesis.</title>
        <authorList>
            <person name="Narita B."/>
            <person name="Kawabe Y."/>
            <person name="Kin K."/>
            <person name="Saito T."/>
            <person name="Gibbs R."/>
            <person name="Kuspa A."/>
            <person name="Muzny D."/>
            <person name="Queller D."/>
            <person name="Richards S."/>
            <person name="Strassman J."/>
            <person name="Sucgang R."/>
            <person name="Worley K."/>
            <person name="Schaap P."/>
        </authorList>
    </citation>
    <scope>NUCLEOTIDE SEQUENCE</scope>
    <source>
        <strain evidence="2">QSvi11</strain>
    </source>
</reference>
<accession>A0A8J4V5T5</accession>
<evidence type="ECO:0000313" key="3">
    <source>
        <dbReference type="Proteomes" id="UP000695562"/>
    </source>
</evidence>
<name>A0A8J4V5T5_9MYCE</name>
<dbReference type="GO" id="GO:0031573">
    <property type="term" value="P:mitotic intra-S DNA damage checkpoint signaling"/>
    <property type="evidence" value="ECO:0007669"/>
    <property type="project" value="TreeGrafter"/>
</dbReference>
<feature type="compositionally biased region" description="Low complexity" evidence="1">
    <location>
        <begin position="364"/>
        <end position="397"/>
    </location>
</feature>
<dbReference type="AlphaFoldDB" id="A0A8J4V5T5"/>
<keyword evidence="3" id="KW-1185">Reference proteome</keyword>
<evidence type="ECO:0008006" key="4">
    <source>
        <dbReference type="Google" id="ProtNLM"/>
    </source>
</evidence>
<dbReference type="PANTHER" id="PTHR15237:SF0">
    <property type="entry name" value="CELL CYCLE CHECKPOINT CONTROL PROTEIN"/>
    <property type="match status" value="1"/>
</dbReference>
<dbReference type="GO" id="GO:0030896">
    <property type="term" value="C:checkpoint clamp complex"/>
    <property type="evidence" value="ECO:0007669"/>
    <property type="project" value="InterPro"/>
</dbReference>
<dbReference type="SUPFAM" id="SSF55979">
    <property type="entry name" value="DNA clamp"/>
    <property type="match status" value="1"/>
</dbReference>
<organism evidence="2 3">
    <name type="scientific">Polysphondylium violaceum</name>
    <dbReference type="NCBI Taxonomy" id="133409"/>
    <lineage>
        <taxon>Eukaryota</taxon>
        <taxon>Amoebozoa</taxon>
        <taxon>Evosea</taxon>
        <taxon>Eumycetozoa</taxon>
        <taxon>Dictyostelia</taxon>
        <taxon>Dictyosteliales</taxon>
        <taxon>Dictyosteliaceae</taxon>
        <taxon>Polysphondylium</taxon>
    </lineage>
</organism>
<feature type="compositionally biased region" description="Acidic residues" evidence="1">
    <location>
        <begin position="445"/>
        <end position="455"/>
    </location>
</feature>
<dbReference type="GO" id="GO:0000076">
    <property type="term" value="P:DNA replication checkpoint signaling"/>
    <property type="evidence" value="ECO:0007669"/>
    <property type="project" value="TreeGrafter"/>
</dbReference>
<sequence length="511" mass="58417">MKLVVAHRNIKNFAKGLQCISKIGDDLYIEGNEEEIRFTTVNNSKSTFVVFTFNKDFFETYEILDSSNVPYKVKSKLCFHMFKSLATIEKCALTADNEGNKISFYILGKTGIEKTYQINFECQRPLKALFNKDTPYRVIAKPKQMHGCLGYFANQLEEITLSLQKDRIVLKCYTDDAKKNKNKMLQTEISLDRKNFDEYFIDDNFQNVVTEMSFSYKDFKTIMSYCEAINVGSVGFLAEASGRPFVTTVRHGSTFSVDFVLATLGNNDELSQNDNHAQQQQSYQQQQQQYYQQQQYNQQQQDGGGGDNDFDFDDDDKPVDIDGNALRYIPSTQDQDMALNNHGGTANSHMVPSSANNLVYSSPQSDYSRQQQLQLQQQQQQGSQQYQQLRLSQLQQHSQDRFLSSHSRAGMDDYGISASNDSNYSGSSATRKSKIIYKGVNLDQDDDEEEADDDPQNQGFDDFNNNNNNNLNENNNHDNNNNINNFDDPLDFVQRPVPKFLLQIVNKDGSK</sequence>
<feature type="compositionally biased region" description="Acidic residues" evidence="1">
    <location>
        <begin position="308"/>
        <end position="317"/>
    </location>
</feature>
<dbReference type="InterPro" id="IPR046938">
    <property type="entry name" value="DNA_clamp_sf"/>
</dbReference>
<dbReference type="Pfam" id="PF04139">
    <property type="entry name" value="Rad9"/>
    <property type="match status" value="1"/>
</dbReference>
<feature type="compositionally biased region" description="Polar residues" evidence="1">
    <location>
        <begin position="342"/>
        <end position="363"/>
    </location>
</feature>
<dbReference type="EMBL" id="AJWJ01000114">
    <property type="protein sequence ID" value="KAF2075107.1"/>
    <property type="molecule type" value="Genomic_DNA"/>
</dbReference>
<evidence type="ECO:0000313" key="2">
    <source>
        <dbReference type="EMBL" id="KAF2075107.1"/>
    </source>
</evidence>
<dbReference type="GO" id="GO:0006281">
    <property type="term" value="P:DNA repair"/>
    <property type="evidence" value="ECO:0007669"/>
    <property type="project" value="InterPro"/>
</dbReference>
<feature type="region of interest" description="Disordered" evidence="1">
    <location>
        <begin position="445"/>
        <end position="490"/>
    </location>
</feature>
<feature type="compositionally biased region" description="Low complexity" evidence="1">
    <location>
        <begin position="456"/>
        <end position="487"/>
    </location>
</feature>
<proteinExistence type="predicted"/>
<dbReference type="Gene3D" id="3.70.10.10">
    <property type="match status" value="1"/>
</dbReference>
<dbReference type="InterPro" id="IPR007268">
    <property type="entry name" value="Rad9/Ddc1"/>
</dbReference>
<feature type="compositionally biased region" description="Low complexity" evidence="1">
    <location>
        <begin position="272"/>
        <end position="301"/>
    </location>
</feature>
<dbReference type="PANTHER" id="PTHR15237">
    <property type="entry name" value="DNA REPAIR PROTEIN RAD9"/>
    <property type="match status" value="1"/>
</dbReference>
<protein>
    <recommendedName>
        <fullName evidence="4">DNA repair protein rad9</fullName>
    </recommendedName>
</protein>
<comment type="caution">
    <text evidence="2">The sequence shown here is derived from an EMBL/GenBank/DDBJ whole genome shotgun (WGS) entry which is preliminary data.</text>
</comment>
<dbReference type="Proteomes" id="UP000695562">
    <property type="component" value="Unassembled WGS sequence"/>
</dbReference>